<comment type="caution">
    <text evidence="1">The sequence shown here is derived from an EMBL/GenBank/DDBJ whole genome shotgun (WGS) entry which is preliminary data.</text>
</comment>
<organism evidence="1 2">
    <name type="scientific">Phytophthora cactorum</name>
    <dbReference type="NCBI Taxonomy" id="29920"/>
    <lineage>
        <taxon>Eukaryota</taxon>
        <taxon>Sar</taxon>
        <taxon>Stramenopiles</taxon>
        <taxon>Oomycota</taxon>
        <taxon>Peronosporomycetes</taxon>
        <taxon>Peronosporales</taxon>
        <taxon>Peronosporaceae</taxon>
        <taxon>Phytophthora</taxon>
    </lineage>
</organism>
<gene>
    <name evidence="1" type="ORF">PC117_g21735</name>
</gene>
<sequence>MSRVGTAPDGATVRGDYIEDLYYVRAVIFGGTQHAFARSGFEVKGAKAVCGDQDGWHGCLQARLVQWHVTKGR</sequence>
<dbReference type="Proteomes" id="UP000736787">
    <property type="component" value="Unassembled WGS sequence"/>
</dbReference>
<evidence type="ECO:0000313" key="1">
    <source>
        <dbReference type="EMBL" id="KAG2901478.1"/>
    </source>
</evidence>
<evidence type="ECO:0000313" key="2">
    <source>
        <dbReference type="Proteomes" id="UP000736787"/>
    </source>
</evidence>
<name>A0A8T1BFE9_9STRA</name>
<dbReference type="EMBL" id="RCMK01001123">
    <property type="protein sequence ID" value="KAG2901478.1"/>
    <property type="molecule type" value="Genomic_DNA"/>
</dbReference>
<dbReference type="AlphaFoldDB" id="A0A8T1BFE9"/>
<reference evidence="1" key="1">
    <citation type="submission" date="2018-10" db="EMBL/GenBank/DDBJ databases">
        <title>Effector identification in a new, highly contiguous assembly of the strawberry crown rot pathogen Phytophthora cactorum.</title>
        <authorList>
            <person name="Armitage A.D."/>
            <person name="Nellist C.F."/>
            <person name="Bates H."/>
            <person name="Vickerstaff R.J."/>
            <person name="Harrison R.J."/>
        </authorList>
    </citation>
    <scope>NUCLEOTIDE SEQUENCE</scope>
    <source>
        <strain evidence="1">4040</strain>
    </source>
</reference>
<protein>
    <submittedName>
        <fullName evidence="1">Uncharacterized protein</fullName>
    </submittedName>
</protein>
<accession>A0A8T1BFE9</accession>
<proteinExistence type="predicted"/>